<dbReference type="RefSeq" id="WP_282679971.1">
    <property type="nucleotide sequence ID" value="NZ_JAOTLW010000025.1"/>
</dbReference>
<evidence type="ECO:0000313" key="1">
    <source>
        <dbReference type="EMBL" id="MDI5833690.1"/>
    </source>
</evidence>
<protein>
    <submittedName>
        <fullName evidence="1">Uncharacterized protein</fullName>
    </submittedName>
</protein>
<organism evidence="1 2">
    <name type="scientific">Shewanella xiamenensis</name>
    <dbReference type="NCBI Taxonomy" id="332186"/>
    <lineage>
        <taxon>Bacteria</taxon>
        <taxon>Pseudomonadati</taxon>
        <taxon>Pseudomonadota</taxon>
        <taxon>Gammaproteobacteria</taxon>
        <taxon>Alteromonadales</taxon>
        <taxon>Shewanellaceae</taxon>
        <taxon>Shewanella</taxon>
    </lineage>
</organism>
<sequence>MTEQLRPFEVVDLRSSTALKVMTDLADLKGGDKKLDTVIASNCTAKVFIKNSAKCSNKAD</sequence>
<accession>A0ABT6UGV1</accession>
<dbReference type="EMBL" id="JAOTLW010000025">
    <property type="protein sequence ID" value="MDI5833690.1"/>
    <property type="molecule type" value="Genomic_DNA"/>
</dbReference>
<gene>
    <name evidence="1" type="ORF">ODY93_19075</name>
</gene>
<evidence type="ECO:0000313" key="2">
    <source>
        <dbReference type="Proteomes" id="UP001159075"/>
    </source>
</evidence>
<reference evidence="1 2" key="1">
    <citation type="submission" date="2022-09" db="EMBL/GenBank/DDBJ databases">
        <title>The outer-membrane cytochrome OmcA is essential for infection of Shewanella oneidensis by a zebrafish-associated bacteriophage.</title>
        <authorList>
            <person name="Grenfell A.W."/>
            <person name="Intile P."/>
            <person name="Mcfarlane J."/>
            <person name="Leung D."/>
            <person name="Abdalla K."/>
            <person name="Wold M."/>
            <person name="Kees E."/>
            <person name="Gralnick J."/>
        </authorList>
    </citation>
    <scope>NUCLEOTIDE SEQUENCE [LARGE SCALE GENOMIC DNA]</scope>
    <source>
        <strain evidence="1 2">NF-5</strain>
    </source>
</reference>
<comment type="caution">
    <text evidence="1">The sequence shown here is derived from an EMBL/GenBank/DDBJ whole genome shotgun (WGS) entry which is preliminary data.</text>
</comment>
<keyword evidence="2" id="KW-1185">Reference proteome</keyword>
<proteinExistence type="predicted"/>
<dbReference type="Proteomes" id="UP001159075">
    <property type="component" value="Unassembled WGS sequence"/>
</dbReference>
<name>A0ABT6UGV1_9GAMM</name>